<dbReference type="EMBL" id="WNKV01000022">
    <property type="protein sequence ID" value="MTW18999.1"/>
    <property type="molecule type" value="Genomic_DNA"/>
</dbReference>
<feature type="compositionally biased region" description="Basic and acidic residues" evidence="7">
    <location>
        <begin position="39"/>
        <end position="53"/>
    </location>
</feature>
<evidence type="ECO:0000256" key="4">
    <source>
        <dbReference type="ARBA" id="ARBA00022692"/>
    </source>
</evidence>
<feature type="compositionally biased region" description="Gly residues" evidence="7">
    <location>
        <begin position="654"/>
        <end position="665"/>
    </location>
</feature>
<dbReference type="InterPro" id="IPR050321">
    <property type="entry name" value="Glycosyltr_2/OpgH_subfam"/>
</dbReference>
<dbReference type="GO" id="GO:0016757">
    <property type="term" value="F:glycosyltransferase activity"/>
    <property type="evidence" value="ECO:0007669"/>
    <property type="project" value="UniProtKB-KW"/>
</dbReference>
<feature type="region of interest" description="Disordered" evidence="7">
    <location>
        <begin position="646"/>
        <end position="695"/>
    </location>
</feature>
<dbReference type="InterPro" id="IPR001173">
    <property type="entry name" value="Glyco_trans_2-like"/>
</dbReference>
<dbReference type="SUPFAM" id="SSF160246">
    <property type="entry name" value="EspE N-terminal domain-like"/>
    <property type="match status" value="1"/>
</dbReference>
<evidence type="ECO:0000256" key="1">
    <source>
        <dbReference type="ARBA" id="ARBA00004141"/>
    </source>
</evidence>
<evidence type="ECO:0000256" key="7">
    <source>
        <dbReference type="SAM" id="MobiDB-lite"/>
    </source>
</evidence>
<comment type="caution">
    <text evidence="10">The sequence shown here is derived from an EMBL/GenBank/DDBJ whole genome shotgun (WGS) entry which is preliminary data.</text>
</comment>
<accession>A0A9X4XR63</accession>
<keyword evidence="2" id="KW-0328">Glycosyltransferase</keyword>
<dbReference type="InterPro" id="IPR029044">
    <property type="entry name" value="Nucleotide-diphossugar_trans"/>
</dbReference>
<comment type="subcellular location">
    <subcellularLocation>
        <location evidence="1">Membrane</location>
        <topology evidence="1">Multi-pass membrane protein</topology>
    </subcellularLocation>
</comment>
<keyword evidence="3" id="KW-0808">Transferase</keyword>
<evidence type="ECO:0000256" key="8">
    <source>
        <dbReference type="SAM" id="Phobius"/>
    </source>
</evidence>
<feature type="transmembrane region" description="Helical" evidence="8">
    <location>
        <begin position="606"/>
        <end position="628"/>
    </location>
</feature>
<protein>
    <submittedName>
        <fullName evidence="10">Glycosyltransferase</fullName>
    </submittedName>
</protein>
<feature type="transmembrane region" description="Helical" evidence="8">
    <location>
        <begin position="235"/>
        <end position="256"/>
    </location>
</feature>
<dbReference type="Pfam" id="PF13632">
    <property type="entry name" value="Glyco_trans_2_3"/>
    <property type="match status" value="1"/>
</dbReference>
<evidence type="ECO:0000256" key="6">
    <source>
        <dbReference type="ARBA" id="ARBA00023136"/>
    </source>
</evidence>
<evidence type="ECO:0000313" key="11">
    <source>
        <dbReference type="Proteomes" id="UP000438991"/>
    </source>
</evidence>
<dbReference type="InterPro" id="IPR037257">
    <property type="entry name" value="T2SS_E_N_sf"/>
</dbReference>
<dbReference type="PANTHER" id="PTHR43867:SF2">
    <property type="entry name" value="CELLULOSE SYNTHASE CATALYTIC SUBUNIT A [UDP-FORMING]"/>
    <property type="match status" value="1"/>
</dbReference>
<proteinExistence type="predicted"/>
<organism evidence="10 11">
    <name type="scientific">Rhodoplanes serenus</name>
    <dbReference type="NCBI Taxonomy" id="200615"/>
    <lineage>
        <taxon>Bacteria</taxon>
        <taxon>Pseudomonadati</taxon>
        <taxon>Pseudomonadota</taxon>
        <taxon>Alphaproteobacteria</taxon>
        <taxon>Hyphomicrobiales</taxon>
        <taxon>Nitrobacteraceae</taxon>
        <taxon>Rhodoplanes</taxon>
    </lineage>
</organism>
<sequence length="695" mass="74208">MSSSTALGGGTDLADRSDSPRPRERSFSTAWLGGGGGPADRRPTSPSRRDARRALDSCPEIDCVRHVLPPAVVAVAERRARRIGVTADRVLVAAGLLDEDTYARALARRLGVPFEPLDGRTRAACPLPDDRLIEAAAAGLLPLADRDGHSLVVAPRGAAARRLAELAGSPMLPPGLRITTGARLGRFVRRTAATALGRHAAFDLATTRPDLSAAPRPLHLTRLGAALAAVTPPVVAWPTAAATVLGIGLAMLFLAWTGLRLLALARPPLAAPPLDRVADDALPLYTVMVALYREAASVRRLVAGLDALDYPPEKLQIILILEADDIATRAALEAERLGPPYEILVVPDIGPRTKPKALDAGLPFARGSLLAVFDAEDRPEPDQLRRAVAAFSAGGERLACVQARLTIDNTRDGWLTALFTAEYAGLFDVFLPTLAWLRLPLPLGGSSNHFRTAALRAVGGWDPFNLTEDADLGIRLARHGLRSDVIASTTHEEAPARLGPWLRQRTRWFQGWMQTWLVHMRQPRRTLRDLGPAGFVTLHLVVGGTVLAALVHPLFGLLLLAAWATGAPRPDDGVDAALTILFGLTFVSGWAASVLLGLAGLARRRLLATAWVLLLVPVHWLLLATAAWRALIKLVRDPYRWDKTEHGLARTSRSGGGAAQGGGGRSTPAISPDGGRAGRSRQGRKKPEVEPATSQ</sequence>
<dbReference type="SUPFAM" id="SSF53448">
    <property type="entry name" value="Nucleotide-diphospho-sugar transferases"/>
    <property type="match status" value="1"/>
</dbReference>
<gene>
    <name evidence="10" type="ORF">GJ689_22640</name>
</gene>
<evidence type="ECO:0000259" key="9">
    <source>
        <dbReference type="Pfam" id="PF13632"/>
    </source>
</evidence>
<dbReference type="PANTHER" id="PTHR43867">
    <property type="entry name" value="CELLULOSE SYNTHASE CATALYTIC SUBUNIT A [UDP-FORMING]"/>
    <property type="match status" value="1"/>
</dbReference>
<feature type="region of interest" description="Disordered" evidence="7">
    <location>
        <begin position="1"/>
        <end position="53"/>
    </location>
</feature>
<keyword evidence="4 8" id="KW-0812">Transmembrane</keyword>
<keyword evidence="5 8" id="KW-1133">Transmembrane helix</keyword>
<feature type="transmembrane region" description="Helical" evidence="8">
    <location>
        <begin position="576"/>
        <end position="599"/>
    </location>
</feature>
<dbReference type="Proteomes" id="UP000438991">
    <property type="component" value="Unassembled WGS sequence"/>
</dbReference>
<evidence type="ECO:0000256" key="3">
    <source>
        <dbReference type="ARBA" id="ARBA00022679"/>
    </source>
</evidence>
<evidence type="ECO:0000313" key="10">
    <source>
        <dbReference type="EMBL" id="MTW18999.1"/>
    </source>
</evidence>
<dbReference type="AlphaFoldDB" id="A0A9X4XR63"/>
<reference evidence="10 11" key="1">
    <citation type="submission" date="2019-11" db="EMBL/GenBank/DDBJ databases">
        <title>Whole-genome sequence of Rhodoplanes serenus DSM 18633, type strain.</title>
        <authorList>
            <person name="Kyndt J.A."/>
            <person name="Meyer T.E."/>
        </authorList>
    </citation>
    <scope>NUCLEOTIDE SEQUENCE [LARGE SCALE GENOMIC DNA]</scope>
    <source>
        <strain evidence="10 11">DSM 18633</strain>
    </source>
</reference>
<feature type="domain" description="Glycosyltransferase 2-like" evidence="9">
    <location>
        <begin position="371"/>
        <end position="564"/>
    </location>
</feature>
<feature type="compositionally biased region" description="Basic and acidic residues" evidence="7">
    <location>
        <begin position="13"/>
        <end position="26"/>
    </location>
</feature>
<dbReference type="Gene3D" id="3.90.550.10">
    <property type="entry name" value="Spore Coat Polysaccharide Biosynthesis Protein SpsA, Chain A"/>
    <property type="match status" value="1"/>
</dbReference>
<feature type="transmembrane region" description="Helical" evidence="8">
    <location>
        <begin position="533"/>
        <end position="564"/>
    </location>
</feature>
<name>A0A9X4XR63_9BRAD</name>
<dbReference type="GO" id="GO:0016020">
    <property type="term" value="C:membrane"/>
    <property type="evidence" value="ECO:0007669"/>
    <property type="project" value="UniProtKB-SubCell"/>
</dbReference>
<evidence type="ECO:0000256" key="2">
    <source>
        <dbReference type="ARBA" id="ARBA00022676"/>
    </source>
</evidence>
<keyword evidence="6 8" id="KW-0472">Membrane</keyword>
<evidence type="ECO:0000256" key="5">
    <source>
        <dbReference type="ARBA" id="ARBA00022989"/>
    </source>
</evidence>